<dbReference type="GO" id="GO:0046428">
    <property type="term" value="F:1,4-dihydroxy-2-naphthoate polyprenyltransferase activity"/>
    <property type="evidence" value="ECO:0007669"/>
    <property type="project" value="UniProtKB-UniRule"/>
</dbReference>
<name>A0A3D0KID8_9GAMM</name>
<evidence type="ECO:0000256" key="2">
    <source>
        <dbReference type="ARBA" id="ARBA00022428"/>
    </source>
</evidence>
<comment type="pathway">
    <text evidence="8">Quinol/quinone metabolism; menaquinone biosynthesis; menaquinol from 1,4-dihydroxy-2-naphthoate: step 1/2.</text>
</comment>
<dbReference type="PANTHER" id="PTHR13929:SF0">
    <property type="entry name" value="UBIA PRENYLTRANSFERASE DOMAIN-CONTAINING PROTEIN 1"/>
    <property type="match status" value="1"/>
</dbReference>
<keyword evidence="6 8" id="KW-1133">Transmembrane helix</keyword>
<dbReference type="InterPro" id="IPR004657">
    <property type="entry name" value="MenA"/>
</dbReference>
<feature type="transmembrane region" description="Helical" evidence="8">
    <location>
        <begin position="250"/>
        <end position="268"/>
    </location>
</feature>
<comment type="subcellular location">
    <subcellularLocation>
        <location evidence="8">Cell membrane</location>
        <topology evidence="8">Multi-pass membrane protein</topology>
    </subcellularLocation>
    <subcellularLocation>
        <location evidence="1">Membrane</location>
        <topology evidence="1">Multi-pass membrane protein</topology>
    </subcellularLocation>
</comment>
<comment type="similarity">
    <text evidence="8">Belongs to the MenA family. Type 1 subfamily.</text>
</comment>
<sequence length="298" mass="32109">MTRTKPFQGEFASNKLAIWIQTLRPRTLPAAVGPILLGQALVLPSHFSWLTACLCLVSALALQLAVNLANDLFDGLSGVDQHDRLGPARALQSGLLGVSELRVGLLLMLGIALVTGVWLALFGHWLLWVFGGLALLGVLGYSGGRSPYANLGLGEVAVWLFFGPVAVLGSLLAQQSPVNERAIISALLMGLPVAAILVVNNLRDRFTDARAGKRTLAVRLGPRATRWLFSFLTLGPWTVSLPFTTEVWRWGVWSCLGLIGVGLNIVFWQRDGAALNPVLGKTALYSLAIAVWLILRFA</sequence>
<dbReference type="NCBIfam" id="TIGR00751">
    <property type="entry name" value="menA"/>
    <property type="match status" value="1"/>
</dbReference>
<evidence type="ECO:0000256" key="9">
    <source>
        <dbReference type="NCBIfam" id="TIGR00751"/>
    </source>
</evidence>
<dbReference type="GO" id="GO:0009234">
    <property type="term" value="P:menaquinone biosynthetic process"/>
    <property type="evidence" value="ECO:0007669"/>
    <property type="project" value="UniProtKB-UniRule"/>
</dbReference>
<dbReference type="InterPro" id="IPR000537">
    <property type="entry name" value="UbiA_prenyltransferase"/>
</dbReference>
<evidence type="ECO:0000256" key="7">
    <source>
        <dbReference type="ARBA" id="ARBA00023136"/>
    </source>
</evidence>
<feature type="transmembrane region" description="Helical" evidence="8">
    <location>
        <begin position="125"/>
        <end position="144"/>
    </location>
</feature>
<evidence type="ECO:0000256" key="8">
    <source>
        <dbReference type="HAMAP-Rule" id="MF_01937"/>
    </source>
</evidence>
<dbReference type="GO" id="GO:0042371">
    <property type="term" value="P:vitamin K biosynthetic process"/>
    <property type="evidence" value="ECO:0007669"/>
    <property type="project" value="TreeGrafter"/>
</dbReference>
<proteinExistence type="inferred from homology"/>
<dbReference type="PIRSF" id="PIRSF005355">
    <property type="entry name" value="UBIAD1"/>
    <property type="match status" value="1"/>
</dbReference>
<accession>A0A3D0KID8</accession>
<keyword evidence="5 8" id="KW-0812">Transmembrane</keyword>
<comment type="function">
    <text evidence="8">Conversion of 1,4-dihydroxy-2-naphthoate (DHNA) to demethylmenaquinone (DMK).</text>
</comment>
<evidence type="ECO:0000313" key="10">
    <source>
        <dbReference type="EMBL" id="HCA03332.1"/>
    </source>
</evidence>
<dbReference type="UniPathway" id="UPA00079">
    <property type="reaction ID" value="UER00168"/>
</dbReference>
<feature type="transmembrane region" description="Helical" evidence="8">
    <location>
        <begin position="275"/>
        <end position="295"/>
    </location>
</feature>
<organism evidence="10">
    <name type="scientific">Halomonas campaniensis</name>
    <dbReference type="NCBI Taxonomy" id="213554"/>
    <lineage>
        <taxon>Bacteria</taxon>
        <taxon>Pseudomonadati</taxon>
        <taxon>Pseudomonadota</taxon>
        <taxon>Gammaproteobacteria</taxon>
        <taxon>Oceanospirillales</taxon>
        <taxon>Halomonadaceae</taxon>
        <taxon>Halomonas</taxon>
    </lineage>
</organism>
<dbReference type="InterPro" id="IPR044878">
    <property type="entry name" value="UbiA_sf"/>
</dbReference>
<evidence type="ECO:0000256" key="4">
    <source>
        <dbReference type="ARBA" id="ARBA00022679"/>
    </source>
</evidence>
<dbReference type="Gene3D" id="1.10.357.140">
    <property type="entry name" value="UbiA prenyltransferase"/>
    <property type="match status" value="1"/>
</dbReference>
<evidence type="ECO:0000256" key="6">
    <source>
        <dbReference type="ARBA" id="ARBA00022989"/>
    </source>
</evidence>
<keyword evidence="7 8" id="KW-0472">Membrane</keyword>
<dbReference type="EMBL" id="DOTR01000083">
    <property type="protein sequence ID" value="HCA03332.1"/>
    <property type="molecule type" value="Genomic_DNA"/>
</dbReference>
<dbReference type="Pfam" id="PF01040">
    <property type="entry name" value="UbiA"/>
    <property type="match status" value="1"/>
</dbReference>
<dbReference type="CDD" id="cd13962">
    <property type="entry name" value="PT_UbiA_UBIAD1"/>
    <property type="match status" value="1"/>
</dbReference>
<evidence type="ECO:0000256" key="3">
    <source>
        <dbReference type="ARBA" id="ARBA00022475"/>
    </source>
</evidence>
<gene>
    <name evidence="8 10" type="primary">menA</name>
    <name evidence="10" type="ORF">DEO68_14435</name>
</gene>
<comment type="caution">
    <text evidence="10">The sequence shown here is derived from an EMBL/GenBank/DDBJ whole genome shotgun (WGS) entry which is preliminary data.</text>
</comment>
<dbReference type="EC" id="2.5.1.74" evidence="8 9"/>
<protein>
    <recommendedName>
        <fullName evidence="8 9">1,4-dihydroxy-2-naphthoate octaprenyltransferase</fullName>
        <shortName evidence="8">DHNA-octaprenyltransferase</shortName>
        <ecNumber evidence="8 9">2.5.1.74</ecNumber>
    </recommendedName>
</protein>
<comment type="catalytic activity">
    <reaction evidence="8">
        <text>an all-trans-polyprenyl diphosphate + 1,4-dihydroxy-2-naphthoate + H(+) = a 2-demethylmenaquinol + CO2 + diphosphate</text>
        <dbReference type="Rhea" id="RHEA:26478"/>
        <dbReference type="Rhea" id="RHEA-COMP:9563"/>
        <dbReference type="Rhea" id="RHEA-COMP:9564"/>
        <dbReference type="ChEBI" id="CHEBI:11173"/>
        <dbReference type="ChEBI" id="CHEBI:15378"/>
        <dbReference type="ChEBI" id="CHEBI:16526"/>
        <dbReference type="ChEBI" id="CHEBI:33019"/>
        <dbReference type="ChEBI" id="CHEBI:55437"/>
        <dbReference type="ChEBI" id="CHEBI:58914"/>
        <dbReference type="EC" id="2.5.1.74"/>
    </reaction>
</comment>
<evidence type="ECO:0000256" key="1">
    <source>
        <dbReference type="ARBA" id="ARBA00004141"/>
    </source>
</evidence>
<feature type="transmembrane region" description="Helical" evidence="8">
    <location>
        <begin position="182"/>
        <end position="203"/>
    </location>
</feature>
<feature type="transmembrane region" description="Helical" evidence="8">
    <location>
        <begin position="156"/>
        <end position="176"/>
    </location>
</feature>
<reference evidence="10" key="1">
    <citation type="journal article" date="2018" name="Nat. Biotechnol.">
        <title>A standardized bacterial taxonomy based on genome phylogeny substantially revises the tree of life.</title>
        <authorList>
            <person name="Parks D.H."/>
            <person name="Chuvochina M."/>
            <person name="Waite D.W."/>
            <person name="Rinke C."/>
            <person name="Skarshewski A."/>
            <person name="Chaumeil P.A."/>
            <person name="Hugenholtz P."/>
        </authorList>
    </citation>
    <scope>NUCLEOTIDE SEQUENCE [LARGE SCALE GENOMIC DNA]</scope>
    <source>
        <strain evidence="10">UBA11284</strain>
    </source>
</reference>
<feature type="transmembrane region" description="Helical" evidence="8">
    <location>
        <begin position="101"/>
        <end position="119"/>
    </location>
</feature>
<dbReference type="GO" id="GO:0005886">
    <property type="term" value="C:plasma membrane"/>
    <property type="evidence" value="ECO:0007669"/>
    <property type="project" value="UniProtKB-SubCell"/>
</dbReference>
<dbReference type="HAMAP" id="MF_01937">
    <property type="entry name" value="MenA_1"/>
    <property type="match status" value="1"/>
</dbReference>
<dbReference type="AlphaFoldDB" id="A0A3D0KID8"/>
<dbReference type="InterPro" id="IPR026046">
    <property type="entry name" value="UBIAD1"/>
</dbReference>
<evidence type="ECO:0000256" key="5">
    <source>
        <dbReference type="ARBA" id="ARBA00022692"/>
    </source>
</evidence>
<keyword evidence="4 8" id="KW-0808">Transferase</keyword>
<keyword evidence="2 8" id="KW-0474">Menaquinone biosynthesis</keyword>
<keyword evidence="3 8" id="KW-1003">Cell membrane</keyword>
<dbReference type="PANTHER" id="PTHR13929">
    <property type="entry name" value="1,4-DIHYDROXY-2-NAPHTHOATE OCTAPRENYLTRANSFERASE"/>
    <property type="match status" value="1"/>
</dbReference>
<feature type="transmembrane region" description="Helical" evidence="8">
    <location>
        <begin position="224"/>
        <end position="244"/>
    </location>
</feature>